<organism evidence="1">
    <name type="scientific">Pithovirus LCPAC404</name>
    <dbReference type="NCBI Taxonomy" id="2506597"/>
    <lineage>
        <taxon>Viruses</taxon>
        <taxon>Pithoviruses</taxon>
    </lineage>
</organism>
<reference evidence="1" key="1">
    <citation type="journal article" date="2019" name="MBio">
        <title>Virus Genomes from Deep Sea Sediments Expand the Ocean Megavirome and Support Independent Origins of Viral Gigantism.</title>
        <authorList>
            <person name="Backstrom D."/>
            <person name="Yutin N."/>
            <person name="Jorgensen S.L."/>
            <person name="Dharamshi J."/>
            <person name="Homa F."/>
            <person name="Zaremba-Niedwiedzka K."/>
            <person name="Spang A."/>
            <person name="Wolf Y.I."/>
            <person name="Koonin E.V."/>
            <person name="Ettema T.J."/>
        </authorList>
    </citation>
    <scope>NUCLEOTIDE SEQUENCE</scope>
</reference>
<proteinExistence type="predicted"/>
<evidence type="ECO:0000313" key="1">
    <source>
        <dbReference type="EMBL" id="QBK93632.1"/>
    </source>
</evidence>
<dbReference type="EMBL" id="MK500600">
    <property type="protein sequence ID" value="QBK93632.1"/>
    <property type="molecule type" value="Genomic_DNA"/>
</dbReference>
<name>A0A481ZEG9_9VIRU</name>
<gene>
    <name evidence="1" type="ORF">LCPAC404_03360</name>
</gene>
<protein>
    <submittedName>
        <fullName evidence="1">Uncharacterized protein</fullName>
    </submittedName>
</protein>
<sequence>MKLCKYCGGEYKNQGGLTQHLRKCPEREKDIRLEEAKYNQSVVITNNYFITIEKERPIFLSFSNELMRVLSSGWFHNACNGGYNNSRNALRMIRDDIYKSNQDNVQIGTWLSGTEIIREITDENVDGQKLIEHTVDNVNEIENKALSIIKNRLSPKDFEQLKKDVDSNGLLGV</sequence>
<accession>A0A481ZEG9</accession>